<feature type="compositionally biased region" description="Polar residues" evidence="1">
    <location>
        <begin position="86"/>
        <end position="100"/>
    </location>
</feature>
<protein>
    <submittedName>
        <fullName evidence="2">Uncharacterized protein</fullName>
    </submittedName>
</protein>
<sequence>MRHSALPPLRSTFSLASIRSSFRSSRSSSTASSTRSRAPSTASASWNHHDTFAPSAGSSASSSPADEFSSLSYNPLSRHPLRAARRQQSPVATVRSILSRQSSLVDMEEEERDFGREIGVLEPRPVVFWQGLEERMGF</sequence>
<dbReference type="RefSeq" id="XP_018125772.1">
    <property type="nucleotide sequence ID" value="XM_018279694.1"/>
</dbReference>
<reference evidence="3" key="2">
    <citation type="journal article" date="2018" name="Nat. Commun.">
        <title>Extreme sensitivity to ultraviolet light in the fungal pathogen causing white-nose syndrome of bats.</title>
        <authorList>
            <person name="Palmer J.M."/>
            <person name="Drees K.P."/>
            <person name="Foster J.T."/>
            <person name="Lindner D.L."/>
        </authorList>
    </citation>
    <scope>NUCLEOTIDE SEQUENCE [LARGE SCALE GENOMIC DNA]</scope>
    <source>
        <strain evidence="3">UAMH 10579</strain>
    </source>
</reference>
<dbReference type="AlphaFoldDB" id="A0A1B8G874"/>
<evidence type="ECO:0000313" key="2">
    <source>
        <dbReference type="EMBL" id="OBT92039.1"/>
    </source>
</evidence>
<dbReference type="EMBL" id="KV460275">
    <property type="protein sequence ID" value="OBT92039.1"/>
    <property type="molecule type" value="Genomic_DNA"/>
</dbReference>
<accession>A0A1B8G874</accession>
<feature type="compositionally biased region" description="Low complexity" evidence="1">
    <location>
        <begin position="19"/>
        <end position="45"/>
    </location>
</feature>
<proteinExistence type="predicted"/>
<dbReference type="GeneID" id="28843677"/>
<dbReference type="Proteomes" id="UP000091956">
    <property type="component" value="Unassembled WGS sequence"/>
</dbReference>
<reference evidence="2 3" key="1">
    <citation type="submission" date="2016-03" db="EMBL/GenBank/DDBJ databases">
        <title>Comparative genomics of Pseudogymnoascus destructans, the fungus causing white-nose syndrome of bats.</title>
        <authorList>
            <person name="Palmer J.M."/>
            <person name="Drees K.P."/>
            <person name="Foster J.T."/>
            <person name="Lindner D.L."/>
        </authorList>
    </citation>
    <scope>NUCLEOTIDE SEQUENCE [LARGE SCALE GENOMIC DNA]</scope>
    <source>
        <strain evidence="2 3">UAMH 10579</strain>
    </source>
</reference>
<organism evidence="2 3">
    <name type="scientific">Pseudogymnoascus verrucosus</name>
    <dbReference type="NCBI Taxonomy" id="342668"/>
    <lineage>
        <taxon>Eukaryota</taxon>
        <taxon>Fungi</taxon>
        <taxon>Dikarya</taxon>
        <taxon>Ascomycota</taxon>
        <taxon>Pezizomycotina</taxon>
        <taxon>Leotiomycetes</taxon>
        <taxon>Thelebolales</taxon>
        <taxon>Thelebolaceae</taxon>
        <taxon>Pseudogymnoascus</taxon>
    </lineage>
</organism>
<gene>
    <name evidence="2" type="ORF">VE01_10291</name>
</gene>
<keyword evidence="3" id="KW-1185">Reference proteome</keyword>
<dbReference type="OrthoDB" id="5206390at2759"/>
<feature type="region of interest" description="Disordered" evidence="1">
    <location>
        <begin position="19"/>
        <end position="100"/>
    </location>
</feature>
<feature type="compositionally biased region" description="Low complexity" evidence="1">
    <location>
        <begin position="53"/>
        <end position="72"/>
    </location>
</feature>
<evidence type="ECO:0000313" key="3">
    <source>
        <dbReference type="Proteomes" id="UP000091956"/>
    </source>
</evidence>
<evidence type="ECO:0000256" key="1">
    <source>
        <dbReference type="SAM" id="MobiDB-lite"/>
    </source>
</evidence>
<name>A0A1B8G874_9PEZI</name>